<dbReference type="EMBL" id="JAAGOA010000001">
    <property type="protein sequence ID" value="NED98995.1"/>
    <property type="molecule type" value="Genomic_DNA"/>
</dbReference>
<name>A0A6L9S1D1_9ACTN</name>
<organism evidence="1 2">
    <name type="scientific">Phytoactinopolyspora halotolerans</name>
    <dbReference type="NCBI Taxonomy" id="1981512"/>
    <lineage>
        <taxon>Bacteria</taxon>
        <taxon>Bacillati</taxon>
        <taxon>Actinomycetota</taxon>
        <taxon>Actinomycetes</taxon>
        <taxon>Jiangellales</taxon>
        <taxon>Jiangellaceae</taxon>
        <taxon>Phytoactinopolyspora</taxon>
    </lineage>
</organism>
<dbReference type="RefSeq" id="WP_163731967.1">
    <property type="nucleotide sequence ID" value="NZ_JAAGOA010000001.1"/>
</dbReference>
<dbReference type="InterPro" id="IPR029062">
    <property type="entry name" value="Class_I_gatase-like"/>
</dbReference>
<reference evidence="1 2" key="1">
    <citation type="submission" date="2020-02" db="EMBL/GenBank/DDBJ databases">
        <authorList>
            <person name="Li X.-J."/>
            <person name="Han X.-M."/>
        </authorList>
    </citation>
    <scope>NUCLEOTIDE SEQUENCE [LARGE SCALE GENOMIC DNA]</scope>
    <source>
        <strain evidence="1 2">CCTCC AB 2017055</strain>
    </source>
</reference>
<dbReference type="Gene3D" id="3.40.50.880">
    <property type="match status" value="1"/>
</dbReference>
<accession>A0A6L9S1D1</accession>
<dbReference type="Proteomes" id="UP000475214">
    <property type="component" value="Unassembled WGS sequence"/>
</dbReference>
<dbReference type="AlphaFoldDB" id="A0A6L9S1D1"/>
<sequence length="597" mass="65478">MSTDRTIAVVLDAAGTASASADGSVAWWRYATEVLDHVRLPYRRLDLVDETATGDYVGLLVLTRTPALDDAAIDRLAAWVRAGGALLTVGEPGALAEVAGVSTAGSVDDGHVRVAHDDDAWTQAPDVPVHAIGGVRLQPADTTVRVLATWDDGDTAAITARRVGAGVVVCCAADVWQSIVRIQQGYPVHHDGQPAADGSAPIDDGILKCEDGLALDFTADRALPPGEPAMQTYEHTIPPASGLPMFHRPHADLWRSVFLQILWWTADQVDVVTPWLHYWPAGVPAVGHMSHDADQNVEEHGRTALEVFDEADVSVTWCQLYPGGYRPETYAAVSAAGHEQALHYNAMHDADIATWGWPQFRAQYAWAQAVTGTERIVSNKNHYTRWEGWTEFYDWCERVGIEIDQSRGPSKQGTIGFPFGTTHVSFPIAGADQGYRYYDVLNLPLHTQDLALAGHESIRDVIIDAALAQHGVAHFLFHGPHLHRRPATRKACLALADEVRRRGMQWWTSGRINAWERRRRGVRLAVQRADDGWRVKTIADEGLPGAGILLPFPERADRNPYRLQDGDGTVTPVRRHGREFLELTVDIPAGTASWTVA</sequence>
<evidence type="ECO:0000313" key="2">
    <source>
        <dbReference type="Proteomes" id="UP000475214"/>
    </source>
</evidence>
<dbReference type="CDD" id="cd03143">
    <property type="entry name" value="A4_beta-galactosidase_middle_domain"/>
    <property type="match status" value="1"/>
</dbReference>
<evidence type="ECO:0000313" key="1">
    <source>
        <dbReference type="EMBL" id="NED98995.1"/>
    </source>
</evidence>
<dbReference type="SUPFAM" id="SSF52317">
    <property type="entry name" value="Class I glutamine amidotransferase-like"/>
    <property type="match status" value="1"/>
</dbReference>
<proteinExistence type="predicted"/>
<gene>
    <name evidence="1" type="ORF">G1H10_02300</name>
</gene>
<protein>
    <submittedName>
        <fullName evidence="1">Uncharacterized protein</fullName>
    </submittedName>
</protein>
<keyword evidence="2" id="KW-1185">Reference proteome</keyword>
<comment type="caution">
    <text evidence="1">The sequence shown here is derived from an EMBL/GenBank/DDBJ whole genome shotgun (WGS) entry which is preliminary data.</text>
</comment>